<reference evidence="2" key="1">
    <citation type="submission" date="2023-01" db="EMBL/GenBank/DDBJ databases">
        <title>Genome assembly of the deep-sea coral Lophelia pertusa.</title>
        <authorList>
            <person name="Herrera S."/>
            <person name="Cordes E."/>
        </authorList>
    </citation>
    <scope>NUCLEOTIDE SEQUENCE</scope>
    <source>
        <strain evidence="2">USNM1676648</strain>
        <tissue evidence="2">Polyp</tissue>
    </source>
</reference>
<sequence length="91" mass="10379">MMYSTVHHKTFSSNCIMGFSVLRRNSSRRRSFKRIEPRDRAAQSTTSGAQHRSADTNAANSEKRTSREIGSMLRRIGDELNNSRLSLNSLF</sequence>
<comment type="caution">
    <text evidence="2">The sequence shown here is derived from an EMBL/GenBank/DDBJ whole genome shotgun (WGS) entry which is preliminary data.</text>
</comment>
<dbReference type="AlphaFoldDB" id="A0A9W9ZMV5"/>
<dbReference type="EMBL" id="MU825886">
    <property type="protein sequence ID" value="KAJ7384586.1"/>
    <property type="molecule type" value="Genomic_DNA"/>
</dbReference>
<accession>A0A9W9ZMV5</accession>
<evidence type="ECO:0000313" key="3">
    <source>
        <dbReference type="Proteomes" id="UP001163046"/>
    </source>
</evidence>
<organism evidence="2 3">
    <name type="scientific">Desmophyllum pertusum</name>
    <dbReference type="NCBI Taxonomy" id="174260"/>
    <lineage>
        <taxon>Eukaryota</taxon>
        <taxon>Metazoa</taxon>
        <taxon>Cnidaria</taxon>
        <taxon>Anthozoa</taxon>
        <taxon>Hexacorallia</taxon>
        <taxon>Scleractinia</taxon>
        <taxon>Caryophylliina</taxon>
        <taxon>Caryophylliidae</taxon>
        <taxon>Desmophyllum</taxon>
    </lineage>
</organism>
<evidence type="ECO:0000256" key="1">
    <source>
        <dbReference type="SAM" id="MobiDB-lite"/>
    </source>
</evidence>
<proteinExistence type="predicted"/>
<keyword evidence="3" id="KW-1185">Reference proteome</keyword>
<feature type="region of interest" description="Disordered" evidence="1">
    <location>
        <begin position="26"/>
        <end position="70"/>
    </location>
</feature>
<evidence type="ECO:0000313" key="2">
    <source>
        <dbReference type="EMBL" id="KAJ7384586.1"/>
    </source>
</evidence>
<gene>
    <name evidence="2" type="ORF">OS493_021217</name>
</gene>
<dbReference type="Proteomes" id="UP001163046">
    <property type="component" value="Unassembled WGS sequence"/>
</dbReference>
<name>A0A9W9ZMV5_9CNID</name>
<protein>
    <submittedName>
        <fullName evidence="2">Uncharacterized protein</fullName>
    </submittedName>
</protein>
<feature type="compositionally biased region" description="Polar residues" evidence="1">
    <location>
        <begin position="42"/>
        <end position="60"/>
    </location>
</feature>